<accession>A0ABS0W9P6</accession>
<dbReference type="EMBL" id="JAEKCB010000006">
    <property type="protein sequence ID" value="MBJ2118588.1"/>
    <property type="molecule type" value="Genomic_DNA"/>
</dbReference>
<dbReference type="CDD" id="cd00093">
    <property type="entry name" value="HTH_XRE"/>
    <property type="match status" value="1"/>
</dbReference>
<gene>
    <name evidence="2" type="ORF">JFQ69_13070</name>
</gene>
<dbReference type="Proteomes" id="UP000619976">
    <property type="component" value="Unassembled WGS sequence"/>
</dbReference>
<comment type="caution">
    <text evidence="2">The sequence shown here is derived from an EMBL/GenBank/DDBJ whole genome shotgun (WGS) entry which is preliminary data.</text>
</comment>
<dbReference type="Gene3D" id="1.10.260.40">
    <property type="entry name" value="lambda repressor-like DNA-binding domains"/>
    <property type="match status" value="1"/>
</dbReference>
<keyword evidence="3" id="KW-1185">Reference proteome</keyword>
<evidence type="ECO:0000259" key="1">
    <source>
        <dbReference type="PROSITE" id="PS50943"/>
    </source>
</evidence>
<name>A0ABS0W9P6_9GAMM</name>
<evidence type="ECO:0000313" key="2">
    <source>
        <dbReference type="EMBL" id="MBJ2118588.1"/>
    </source>
</evidence>
<evidence type="ECO:0000313" key="3">
    <source>
        <dbReference type="Proteomes" id="UP000619976"/>
    </source>
</evidence>
<feature type="domain" description="HTH cro/C1-type" evidence="1">
    <location>
        <begin position="2"/>
        <end position="30"/>
    </location>
</feature>
<dbReference type="InterPro" id="IPR001387">
    <property type="entry name" value="Cro/C1-type_HTH"/>
</dbReference>
<dbReference type="InterPro" id="IPR010982">
    <property type="entry name" value="Lambda_DNA-bd_dom_sf"/>
</dbReference>
<protein>
    <submittedName>
        <fullName evidence="2">Helix-turn-helix transcriptional regulator</fullName>
    </submittedName>
</protein>
<sequence>MSRYEYDICNITADTLVIILDILNVSINEFIKNVNLNTFDNKIPETKNFFNTSILMNN</sequence>
<dbReference type="PROSITE" id="PS50943">
    <property type="entry name" value="HTH_CROC1"/>
    <property type="match status" value="1"/>
</dbReference>
<proteinExistence type="predicted"/>
<reference evidence="2 3" key="1">
    <citation type="submission" date="2020-12" db="EMBL/GenBank/DDBJ databases">
        <title>Enhanced detection system for hospital associated transmission using whole genome sequencing surveillance.</title>
        <authorList>
            <person name="Harrison L.H."/>
            <person name="Van Tyne D."/>
            <person name="Marsh J.W."/>
            <person name="Griffith M.P."/>
            <person name="Snyder D.J."/>
            <person name="Cooper V.S."/>
            <person name="Mustapha M."/>
        </authorList>
    </citation>
    <scope>NUCLEOTIDE SEQUENCE [LARGE SCALE GENOMIC DNA]</scope>
    <source>
        <strain evidence="2 3">PR00195</strain>
    </source>
</reference>
<organism evidence="2 3">
    <name type="scientific">Proteus penneri</name>
    <dbReference type="NCBI Taxonomy" id="102862"/>
    <lineage>
        <taxon>Bacteria</taxon>
        <taxon>Pseudomonadati</taxon>
        <taxon>Pseudomonadota</taxon>
        <taxon>Gammaproteobacteria</taxon>
        <taxon>Enterobacterales</taxon>
        <taxon>Morganellaceae</taxon>
        <taxon>Proteus</taxon>
    </lineage>
</organism>